<protein>
    <submittedName>
        <fullName evidence="1">Uncharacterized protein</fullName>
    </submittedName>
</protein>
<dbReference type="EMBL" id="JACKZP010000040">
    <property type="protein sequence ID" value="MBC1302714.1"/>
    <property type="molecule type" value="Genomic_DNA"/>
</dbReference>
<dbReference type="RefSeq" id="WP_013036438.1">
    <property type="nucleotide sequence ID" value="NZ_JACKZP010000040.1"/>
</dbReference>
<reference evidence="1 2" key="1">
    <citation type="submission" date="2019-11" db="EMBL/GenBank/DDBJ databases">
        <title>Comparison of genomes from free-living endosymbiotic cyanobacteria isolated from Azolla.</title>
        <authorList>
            <person name="Thiel T."/>
            <person name="Pratte B."/>
        </authorList>
    </citation>
    <scope>NUCLEOTIDE SEQUENCE [LARGE SCALE GENOMIC DNA]</scope>
    <source>
        <strain evidence="1 2">N2B</strain>
    </source>
</reference>
<comment type="caution">
    <text evidence="1">The sequence shown here is derived from an EMBL/GenBank/DDBJ whole genome shotgun (WGS) entry which is preliminary data.</text>
</comment>
<keyword evidence="2" id="KW-1185">Reference proteome</keyword>
<gene>
    <name evidence="1" type="ORF">GNE12_12400</name>
</gene>
<name>A0ABR6S8K1_ANAVA</name>
<sequence length="155" mass="17756">MPALSELDKSRCRFHLGYGAGVPAGDRARLEEAMNLLQDDYEVQRIQQILERCDRAFEASELLGDSSRFNTKELYTGDINRAILRESARDSRVWWENYLKETDLLAAHPLWVPNYRQEANLRYRFARTGAEFIMAVPGVADTCTGDRISMSTNYG</sequence>
<evidence type="ECO:0000313" key="1">
    <source>
        <dbReference type="EMBL" id="MBC1302714.1"/>
    </source>
</evidence>
<proteinExistence type="predicted"/>
<organism evidence="1 2">
    <name type="scientific">Trichormus variabilis N2B</name>
    <dbReference type="NCBI Taxonomy" id="2681315"/>
    <lineage>
        <taxon>Bacteria</taxon>
        <taxon>Bacillati</taxon>
        <taxon>Cyanobacteriota</taxon>
        <taxon>Cyanophyceae</taxon>
        <taxon>Nostocales</taxon>
        <taxon>Nostocaceae</taxon>
        <taxon>Trichormus</taxon>
    </lineage>
</organism>
<dbReference type="GeneID" id="58725265"/>
<dbReference type="Proteomes" id="UP000570851">
    <property type="component" value="Unassembled WGS sequence"/>
</dbReference>
<accession>A0ABR6S8K1</accession>
<evidence type="ECO:0000313" key="2">
    <source>
        <dbReference type="Proteomes" id="UP000570851"/>
    </source>
</evidence>